<evidence type="ECO:0000256" key="1">
    <source>
        <dbReference type="ARBA" id="ARBA00003041"/>
    </source>
</evidence>
<keyword evidence="5" id="KW-0653">Protein transport</keyword>
<evidence type="ECO:0000313" key="9">
    <source>
        <dbReference type="Proteomes" id="UP001501821"/>
    </source>
</evidence>
<dbReference type="PANTHER" id="PTHR34982">
    <property type="entry name" value="YOP PROTEINS TRANSLOCATION PROTEIN L"/>
    <property type="match status" value="1"/>
</dbReference>
<evidence type="ECO:0000256" key="3">
    <source>
        <dbReference type="ARBA" id="ARBA00022448"/>
    </source>
</evidence>
<dbReference type="RefSeq" id="WP_344771778.1">
    <property type="nucleotide sequence ID" value="NZ_BAABAH010000001.1"/>
</dbReference>
<dbReference type="Proteomes" id="UP001501821">
    <property type="component" value="Unassembled WGS sequence"/>
</dbReference>
<keyword evidence="4" id="KW-1005">Bacterial flagellum biogenesis</keyword>
<evidence type="ECO:0000256" key="5">
    <source>
        <dbReference type="ARBA" id="ARBA00022927"/>
    </source>
</evidence>
<keyword evidence="3" id="KW-0813">Transport</keyword>
<evidence type="ECO:0000256" key="4">
    <source>
        <dbReference type="ARBA" id="ARBA00022795"/>
    </source>
</evidence>
<comment type="caution">
    <text evidence="8">The sequence shown here is derived from an EMBL/GenBank/DDBJ whole genome shotgun (WGS) entry which is preliminary data.</text>
</comment>
<dbReference type="PANTHER" id="PTHR34982:SF1">
    <property type="entry name" value="FLAGELLAR ASSEMBLY PROTEIN FLIH"/>
    <property type="match status" value="1"/>
</dbReference>
<keyword evidence="6" id="KW-1006">Bacterial flagellum protein export</keyword>
<comment type="similarity">
    <text evidence="2">Belongs to the FliH family.</text>
</comment>
<dbReference type="Pfam" id="PF02108">
    <property type="entry name" value="FliH"/>
    <property type="match status" value="1"/>
</dbReference>
<accession>A0ABP7HST4</accession>
<sequence length="209" mass="21397">MALPELRTGEWTRLGGDSVLGDAVTEAALGGLAERARSAARAQGYAVGWAEGRRQAAAEAAEHARALDVRHAEEESRRDRELAVAVQALGEAAEQVRGLLDDLAASLAAQGTDLAWALAEEIVGRAVGGEGAQDVVARVLGALPAGPVATVRLHPDVASGTATAELAEHGVVVVADPALEVSDALVESDGAVVDLRIAAALERVREVLA</sequence>
<reference evidence="9" key="1">
    <citation type="journal article" date="2019" name="Int. J. Syst. Evol. Microbiol.">
        <title>The Global Catalogue of Microorganisms (GCM) 10K type strain sequencing project: providing services to taxonomists for standard genome sequencing and annotation.</title>
        <authorList>
            <consortium name="The Broad Institute Genomics Platform"/>
            <consortium name="The Broad Institute Genome Sequencing Center for Infectious Disease"/>
            <person name="Wu L."/>
            <person name="Ma J."/>
        </authorList>
    </citation>
    <scope>NUCLEOTIDE SEQUENCE [LARGE SCALE GENOMIC DNA]</scope>
    <source>
        <strain evidence="9">JCM 16953</strain>
    </source>
</reference>
<keyword evidence="9" id="KW-1185">Reference proteome</keyword>
<organism evidence="8 9">
    <name type="scientific">Nocardioides panacisoli</name>
    <dbReference type="NCBI Taxonomy" id="627624"/>
    <lineage>
        <taxon>Bacteria</taxon>
        <taxon>Bacillati</taxon>
        <taxon>Actinomycetota</taxon>
        <taxon>Actinomycetes</taxon>
        <taxon>Propionibacteriales</taxon>
        <taxon>Nocardioidaceae</taxon>
        <taxon>Nocardioides</taxon>
    </lineage>
</organism>
<evidence type="ECO:0000256" key="6">
    <source>
        <dbReference type="ARBA" id="ARBA00023225"/>
    </source>
</evidence>
<proteinExistence type="inferred from homology"/>
<protein>
    <recommendedName>
        <fullName evidence="7">Flagellar assembly protein FliH/Type III secretion system HrpE domain-containing protein</fullName>
    </recommendedName>
</protein>
<feature type="domain" description="Flagellar assembly protein FliH/Type III secretion system HrpE" evidence="7">
    <location>
        <begin position="86"/>
        <end position="203"/>
    </location>
</feature>
<gene>
    <name evidence="8" type="ORF">GCM10022242_00810</name>
</gene>
<evidence type="ECO:0000256" key="2">
    <source>
        <dbReference type="ARBA" id="ARBA00006602"/>
    </source>
</evidence>
<evidence type="ECO:0000259" key="7">
    <source>
        <dbReference type="Pfam" id="PF02108"/>
    </source>
</evidence>
<dbReference type="InterPro" id="IPR051472">
    <property type="entry name" value="T3SS_Stator/FliH"/>
</dbReference>
<comment type="function">
    <text evidence="1">Needed for flagellar regrowth and assembly.</text>
</comment>
<evidence type="ECO:0000313" key="8">
    <source>
        <dbReference type="EMBL" id="GAA3801710.1"/>
    </source>
</evidence>
<name>A0ABP7HST4_9ACTN</name>
<dbReference type="InterPro" id="IPR018035">
    <property type="entry name" value="Flagellar_FliH/T3SS_HrpE"/>
</dbReference>
<dbReference type="EMBL" id="BAABAH010000001">
    <property type="protein sequence ID" value="GAA3801710.1"/>
    <property type="molecule type" value="Genomic_DNA"/>
</dbReference>